<dbReference type="RefSeq" id="WP_090493239.1">
    <property type="nucleotide sequence ID" value="NZ_BJVY01000040.1"/>
</dbReference>
<dbReference type="InterPro" id="IPR011635">
    <property type="entry name" value="CARDB"/>
</dbReference>
<name>A0A511HN81_9BACT</name>
<gene>
    <name evidence="2" type="ORF">MVI01_57430</name>
    <name evidence="3" type="ORF">SAMN04488504_113157</name>
</gene>
<dbReference type="EMBL" id="BJVY01000040">
    <property type="protein sequence ID" value="GEL73959.1"/>
    <property type="molecule type" value="Genomic_DNA"/>
</dbReference>
<reference evidence="2 5" key="2">
    <citation type="submission" date="2019-07" db="EMBL/GenBank/DDBJ databases">
        <title>Whole genome shotgun sequence of Myxococcus virescens NBRC 100334.</title>
        <authorList>
            <person name="Hosoyama A."/>
            <person name="Uohara A."/>
            <person name="Ohji S."/>
            <person name="Ichikawa N."/>
        </authorList>
    </citation>
    <scope>NUCLEOTIDE SEQUENCE [LARGE SCALE GENOMIC DNA]</scope>
    <source>
        <strain evidence="2 5">NBRC 100334</strain>
    </source>
</reference>
<organism evidence="2 5">
    <name type="scientific">Myxococcus virescens</name>
    <dbReference type="NCBI Taxonomy" id="83456"/>
    <lineage>
        <taxon>Bacteria</taxon>
        <taxon>Pseudomonadati</taxon>
        <taxon>Myxococcota</taxon>
        <taxon>Myxococcia</taxon>
        <taxon>Myxococcales</taxon>
        <taxon>Cystobacterineae</taxon>
        <taxon>Myxococcaceae</taxon>
        <taxon>Myxococcus</taxon>
    </lineage>
</organism>
<proteinExistence type="predicted"/>
<feature type="domain" description="CARDB" evidence="1">
    <location>
        <begin position="68"/>
        <end position="174"/>
    </location>
</feature>
<dbReference type="Proteomes" id="UP000198717">
    <property type="component" value="Unassembled WGS sequence"/>
</dbReference>
<evidence type="ECO:0000313" key="4">
    <source>
        <dbReference type="Proteomes" id="UP000198717"/>
    </source>
</evidence>
<dbReference type="InterPro" id="IPR013783">
    <property type="entry name" value="Ig-like_fold"/>
</dbReference>
<evidence type="ECO:0000313" key="3">
    <source>
        <dbReference type="EMBL" id="SDE86398.1"/>
    </source>
</evidence>
<sequence length="886" mass="92345">MPSGIAWGLLGLALHLAPDALGPRTELVAPPRVSGVSTSGLPVRSEVCNRPPPAVRDTTRAARADDLPDFAITEVEAPSRVYWRGPFEVSVTVCNQGSRAGSTDVSVFASRDPCIAKEDALLGSVPSGWLGAGACESRSITARKDASHSGTWFVGALADPEAQVAEVSEENNSAEGVPVTFDSLPDFVVESATMPAVVLPDAHFQVYALVCNRGQGDEVTSVRLYQSPDAHIEADDVVLNYVTGLFLRAGRCERVVFDGWIHQPGTWYVAVMADALNERPEDVESNNLSAVTTLEVGSIPDYVVAALRAPPVELSNGTLPVRTTVCNQGTADGAATQVRFQLRASEPSAEGVLTVSSRSIPALASHQCTEWEEPLGSLGNAARSWRLVATVNPVGAQAEAHLDNNDRSVDVLLGTLADLSVTRVAPLTHALAPGDFFTTEVTVCNTGSTSAPAVAVHVALSNDPDPRVGIRVGTRSFGPLGKGCAVLPVVGTVPAQGLPDTVFVKASVELSVPQGEDPHLENNALLGPEVGIGPGPDLVVTKIETHGRVTWPGGALPAAVSVCNRGSVQTPQAFIQTLFLPEPDLDASPGIGGPMLTLAPLAPGACVALETVMTAPLFEGAWRPVAWGDVTNAVTELVETNNDAVGEVVQVTQISGLVITDLQAPTMVRLNESFVATATVCNRSPVSQPGTRLTLALRTEDDFPVSVLSDYSGTPGLVQGDCAQVTLYGAANVPLEGAFKLVAQLGEPWGVRSPEQWRALAFSVPMAVGGQNDFAVTAVSAPGVIQRGVSYPTTVTVCNRGLGIGTASVKVYLSRDEHLEPSGDVRVGQASVTLGRSQCRTLSVLSLATVSSGDVWYVGAHASVGSNPDLVPANDGRVGSRVIVTP</sequence>
<dbReference type="Pfam" id="PF07705">
    <property type="entry name" value="CARDB"/>
    <property type="match status" value="2"/>
</dbReference>
<evidence type="ECO:0000313" key="2">
    <source>
        <dbReference type="EMBL" id="GEL73959.1"/>
    </source>
</evidence>
<accession>A0A511HN81</accession>
<dbReference type="AlphaFoldDB" id="A0A511HN81"/>
<keyword evidence="4" id="KW-1185">Reference proteome</keyword>
<evidence type="ECO:0000313" key="5">
    <source>
        <dbReference type="Proteomes" id="UP000321224"/>
    </source>
</evidence>
<dbReference type="Gene3D" id="2.60.40.10">
    <property type="entry name" value="Immunoglobulins"/>
    <property type="match status" value="4"/>
</dbReference>
<evidence type="ECO:0000259" key="1">
    <source>
        <dbReference type="Pfam" id="PF07705"/>
    </source>
</evidence>
<feature type="domain" description="CARDB" evidence="1">
    <location>
        <begin position="185"/>
        <end position="288"/>
    </location>
</feature>
<protein>
    <submittedName>
        <fullName evidence="3">CARDB protein</fullName>
    </submittedName>
</protein>
<dbReference type="EMBL" id="FNAJ01000013">
    <property type="protein sequence ID" value="SDE86398.1"/>
    <property type="molecule type" value="Genomic_DNA"/>
</dbReference>
<dbReference type="Proteomes" id="UP000321224">
    <property type="component" value="Unassembled WGS sequence"/>
</dbReference>
<comment type="caution">
    <text evidence="2">The sequence shown here is derived from an EMBL/GenBank/DDBJ whole genome shotgun (WGS) entry which is preliminary data.</text>
</comment>
<reference evidence="3 4" key="1">
    <citation type="submission" date="2016-10" db="EMBL/GenBank/DDBJ databases">
        <authorList>
            <person name="Varghese N."/>
            <person name="Submissions S."/>
        </authorList>
    </citation>
    <scope>NUCLEOTIDE SEQUENCE [LARGE SCALE GENOMIC DNA]</scope>
    <source>
        <strain evidence="3 4">DSM 2260</strain>
    </source>
</reference>